<dbReference type="Pfam" id="PF12867">
    <property type="entry name" value="DinB_2"/>
    <property type="match status" value="1"/>
</dbReference>
<gene>
    <name evidence="2" type="ORF">ACFQMJ_01160</name>
</gene>
<accession>A0ABW2F253</accession>
<dbReference type="EMBL" id="JBHTAI010000001">
    <property type="protein sequence ID" value="MFC7147128.1"/>
    <property type="molecule type" value="Genomic_DNA"/>
</dbReference>
<proteinExistence type="predicted"/>
<evidence type="ECO:0000313" key="2">
    <source>
        <dbReference type="EMBL" id="MFC7147128.1"/>
    </source>
</evidence>
<dbReference type="SUPFAM" id="SSF109854">
    <property type="entry name" value="DinB/YfiT-like putative metalloenzymes"/>
    <property type="match status" value="1"/>
</dbReference>
<comment type="caution">
    <text evidence="2">The sequence shown here is derived from an EMBL/GenBank/DDBJ whole genome shotgun (WGS) entry which is preliminary data.</text>
</comment>
<dbReference type="Gene3D" id="1.20.120.450">
    <property type="entry name" value="dinb family like domain"/>
    <property type="match status" value="1"/>
</dbReference>
<dbReference type="InterPro" id="IPR024775">
    <property type="entry name" value="DinB-like"/>
</dbReference>
<dbReference type="Proteomes" id="UP001596378">
    <property type="component" value="Unassembled WGS sequence"/>
</dbReference>
<evidence type="ECO:0000259" key="1">
    <source>
        <dbReference type="Pfam" id="PF12867"/>
    </source>
</evidence>
<name>A0ABW2F253_9BACL</name>
<sequence length="177" mass="20305">MNFRLEQAIEMLERTPATLEALLSGLSEDWLSCNEGEGTWNASEVVAHLIEGERTNWIPRLEWLLREGEGKPFPPFDRYSHLNGAADASIDRKLREFREIRLQNTAKLKELIDSEERLEALGTHPAFGAVKARELASTWVAHDLTHIAQIVRVMAERYREDVGPWIAYLGILNKERQ</sequence>
<keyword evidence="3" id="KW-1185">Reference proteome</keyword>
<reference evidence="3" key="1">
    <citation type="journal article" date="2019" name="Int. J. Syst. Evol. Microbiol.">
        <title>The Global Catalogue of Microorganisms (GCM) 10K type strain sequencing project: providing services to taxonomists for standard genome sequencing and annotation.</title>
        <authorList>
            <consortium name="The Broad Institute Genomics Platform"/>
            <consortium name="The Broad Institute Genome Sequencing Center for Infectious Disease"/>
            <person name="Wu L."/>
            <person name="Ma J."/>
        </authorList>
    </citation>
    <scope>NUCLEOTIDE SEQUENCE [LARGE SCALE GENOMIC DNA]</scope>
    <source>
        <strain evidence="3">KCTC 12907</strain>
    </source>
</reference>
<organism evidence="2 3">
    <name type="scientific">Cohnella cellulosilytica</name>
    <dbReference type="NCBI Taxonomy" id="986710"/>
    <lineage>
        <taxon>Bacteria</taxon>
        <taxon>Bacillati</taxon>
        <taxon>Bacillota</taxon>
        <taxon>Bacilli</taxon>
        <taxon>Bacillales</taxon>
        <taxon>Paenibacillaceae</taxon>
        <taxon>Cohnella</taxon>
    </lineage>
</organism>
<dbReference type="InterPro" id="IPR034660">
    <property type="entry name" value="DinB/YfiT-like"/>
</dbReference>
<feature type="domain" description="DinB-like" evidence="1">
    <location>
        <begin position="12"/>
        <end position="150"/>
    </location>
</feature>
<protein>
    <submittedName>
        <fullName evidence="2">DinB family protein</fullName>
    </submittedName>
</protein>
<dbReference type="RefSeq" id="WP_378047014.1">
    <property type="nucleotide sequence ID" value="NZ_JBHMDN010000012.1"/>
</dbReference>
<evidence type="ECO:0000313" key="3">
    <source>
        <dbReference type="Proteomes" id="UP001596378"/>
    </source>
</evidence>